<feature type="transmembrane region" description="Helical" evidence="8">
    <location>
        <begin position="292"/>
        <end position="310"/>
    </location>
</feature>
<dbReference type="Gene3D" id="1.10.3430.10">
    <property type="entry name" value="Ammonium transporter AmtB like domains"/>
    <property type="match status" value="1"/>
</dbReference>
<evidence type="ECO:0000256" key="5">
    <source>
        <dbReference type="ARBA" id="ARBA00022989"/>
    </source>
</evidence>
<feature type="transmembrane region" description="Helical" evidence="8">
    <location>
        <begin position="394"/>
        <end position="419"/>
    </location>
</feature>
<evidence type="ECO:0000256" key="8">
    <source>
        <dbReference type="RuleBase" id="RU362002"/>
    </source>
</evidence>
<dbReference type="PROSITE" id="PS01219">
    <property type="entry name" value="AMMONIUM_TRANSP"/>
    <property type="match status" value="1"/>
</dbReference>
<accession>A0A1D2VN01</accession>
<reference evidence="12" key="1">
    <citation type="submission" date="2016-05" db="EMBL/GenBank/DDBJ databases">
        <title>Comparative genomics of biotechnologically important yeasts.</title>
        <authorList>
            <consortium name="DOE Joint Genome Institute"/>
            <person name="Riley R."/>
            <person name="Haridas S."/>
            <person name="Wolfe K.H."/>
            <person name="Lopes M.R."/>
            <person name="Hittinger C.T."/>
            <person name="Goker M."/>
            <person name="Salamov A."/>
            <person name="Wisecaver J."/>
            <person name="Long T.M."/>
            <person name="Aerts A.L."/>
            <person name="Barry K."/>
            <person name="Choi C."/>
            <person name="Clum A."/>
            <person name="Coughlan A.Y."/>
            <person name="Deshpande S."/>
            <person name="Douglass A.P."/>
            <person name="Hanson S.J."/>
            <person name="Klenk H.-P."/>
            <person name="Labutti K."/>
            <person name="Lapidus A."/>
            <person name="Lindquist E."/>
            <person name="Lipzen A."/>
            <person name="Meier-Kolthoff J.P."/>
            <person name="Ohm R.A."/>
            <person name="Otillar R.P."/>
            <person name="Pangilinan J."/>
            <person name="Peng Y."/>
            <person name="Rokas A."/>
            <person name="Rosa C.A."/>
            <person name="Scheuner C."/>
            <person name="Sibirny A.A."/>
            <person name="Slot J.C."/>
            <person name="Stielow J.B."/>
            <person name="Sun H."/>
            <person name="Kurtzman C.P."/>
            <person name="Blackwell M."/>
            <person name="Grigoriev I.V."/>
            <person name="Jeffries T.W."/>
        </authorList>
    </citation>
    <scope>NUCLEOTIDE SEQUENCE [LARGE SCALE GENOMIC DNA]</scope>
    <source>
        <strain evidence="12">DSM 1968</strain>
    </source>
</reference>
<gene>
    <name evidence="11" type="ORF">ASCRUDRAFT_68784</name>
</gene>
<feature type="region of interest" description="Disordered" evidence="9">
    <location>
        <begin position="489"/>
        <end position="514"/>
    </location>
</feature>
<evidence type="ECO:0000256" key="2">
    <source>
        <dbReference type="ARBA" id="ARBA00005887"/>
    </source>
</evidence>
<feature type="transmembrane region" description="Helical" evidence="8">
    <location>
        <begin position="78"/>
        <end position="96"/>
    </location>
</feature>
<keyword evidence="3 8" id="KW-0813">Transport</keyword>
<feature type="transmembrane region" description="Helical" evidence="8">
    <location>
        <begin position="316"/>
        <end position="342"/>
    </location>
</feature>
<dbReference type="GO" id="GO:0008519">
    <property type="term" value="F:ammonium channel activity"/>
    <property type="evidence" value="ECO:0007669"/>
    <property type="project" value="InterPro"/>
</dbReference>
<dbReference type="STRING" id="1344418.A0A1D2VN01"/>
<dbReference type="SUPFAM" id="SSF111352">
    <property type="entry name" value="Ammonium transporter"/>
    <property type="match status" value="1"/>
</dbReference>
<keyword evidence="6 8" id="KW-0472">Membrane</keyword>
<dbReference type="InterPro" id="IPR029020">
    <property type="entry name" value="Ammonium/urea_transptr"/>
</dbReference>
<dbReference type="PANTHER" id="PTHR43029">
    <property type="entry name" value="AMMONIUM TRANSPORTER MEP2"/>
    <property type="match status" value="1"/>
</dbReference>
<feature type="transmembrane region" description="Helical" evidence="8">
    <location>
        <begin position="354"/>
        <end position="374"/>
    </location>
</feature>
<dbReference type="RefSeq" id="XP_020049299.1">
    <property type="nucleotide sequence ID" value="XM_020191576.1"/>
</dbReference>
<dbReference type="GO" id="GO:0005886">
    <property type="term" value="C:plasma membrane"/>
    <property type="evidence" value="ECO:0007669"/>
    <property type="project" value="UniProtKB-SubCell"/>
</dbReference>
<evidence type="ECO:0000313" key="11">
    <source>
        <dbReference type="EMBL" id="ODV62992.1"/>
    </source>
</evidence>
<comment type="similarity">
    <text evidence="2 8">Belongs to the ammonia transporter channel (TC 1.A.11.2) family.</text>
</comment>
<evidence type="ECO:0000256" key="4">
    <source>
        <dbReference type="ARBA" id="ARBA00022692"/>
    </source>
</evidence>
<dbReference type="OrthoDB" id="534912at2759"/>
<feature type="transmembrane region" description="Helical" evidence="8">
    <location>
        <begin position="232"/>
        <end position="252"/>
    </location>
</feature>
<evidence type="ECO:0000313" key="12">
    <source>
        <dbReference type="Proteomes" id="UP000095038"/>
    </source>
</evidence>
<feature type="transmembrane region" description="Helical" evidence="8">
    <location>
        <begin position="44"/>
        <end position="66"/>
    </location>
</feature>
<evidence type="ECO:0000256" key="1">
    <source>
        <dbReference type="ARBA" id="ARBA00004141"/>
    </source>
</evidence>
<dbReference type="GeneID" id="30965212"/>
<dbReference type="InterPro" id="IPR024041">
    <property type="entry name" value="NH4_transpt_AmtB-like_dom"/>
</dbReference>
<evidence type="ECO:0000256" key="6">
    <source>
        <dbReference type="ARBA" id="ARBA00023136"/>
    </source>
</evidence>
<proteinExistence type="inferred from homology"/>
<dbReference type="GO" id="GO:0019740">
    <property type="term" value="P:nitrogen utilization"/>
    <property type="evidence" value="ECO:0007669"/>
    <property type="project" value="UniProtKB-ARBA"/>
</dbReference>
<feature type="transmembrane region" description="Helical" evidence="8">
    <location>
        <begin position="132"/>
        <end position="153"/>
    </location>
</feature>
<organism evidence="11 12">
    <name type="scientific">Ascoidea rubescens DSM 1968</name>
    <dbReference type="NCBI Taxonomy" id="1344418"/>
    <lineage>
        <taxon>Eukaryota</taxon>
        <taxon>Fungi</taxon>
        <taxon>Dikarya</taxon>
        <taxon>Ascomycota</taxon>
        <taxon>Saccharomycotina</taxon>
        <taxon>Saccharomycetes</taxon>
        <taxon>Ascoideaceae</taxon>
        <taxon>Ascoidea</taxon>
    </lineage>
</organism>
<dbReference type="InParanoid" id="A0A1D2VN01"/>
<dbReference type="AlphaFoldDB" id="A0A1D2VN01"/>
<feature type="domain" description="Ammonium transporter AmtB-like" evidence="10">
    <location>
        <begin position="47"/>
        <end position="448"/>
    </location>
</feature>
<dbReference type="Pfam" id="PF00909">
    <property type="entry name" value="Ammonium_transp"/>
    <property type="match status" value="1"/>
</dbReference>
<protein>
    <recommendedName>
        <fullName evidence="8">Ammonium transporter</fullName>
    </recommendedName>
</protein>
<dbReference type="FunFam" id="1.10.3430.10:FF:000003">
    <property type="entry name" value="Ammonium transporter"/>
    <property type="match status" value="1"/>
</dbReference>
<dbReference type="InterPro" id="IPR018047">
    <property type="entry name" value="Ammonium_transpt_CS"/>
</dbReference>
<evidence type="ECO:0000256" key="9">
    <source>
        <dbReference type="SAM" id="MobiDB-lite"/>
    </source>
</evidence>
<dbReference type="EMBL" id="KV454476">
    <property type="protein sequence ID" value="ODV62992.1"/>
    <property type="molecule type" value="Genomic_DNA"/>
</dbReference>
<keyword evidence="4 8" id="KW-0812">Transmembrane</keyword>
<feature type="transmembrane region" description="Helical" evidence="8">
    <location>
        <begin position="160"/>
        <end position="182"/>
    </location>
</feature>
<name>A0A1D2VN01_9ASCO</name>
<feature type="compositionally biased region" description="Basic and acidic residues" evidence="9">
    <location>
        <begin position="489"/>
        <end position="501"/>
    </location>
</feature>
<feature type="transmembrane region" description="Helical" evidence="8">
    <location>
        <begin position="264"/>
        <end position="285"/>
    </location>
</feature>
<dbReference type="Proteomes" id="UP000095038">
    <property type="component" value="Unassembled WGS sequence"/>
</dbReference>
<dbReference type="FunCoup" id="A0A1D2VN01">
    <property type="interactions" value="341"/>
</dbReference>
<dbReference type="InterPro" id="IPR001905">
    <property type="entry name" value="Ammonium_transpt"/>
</dbReference>
<dbReference type="NCBIfam" id="TIGR00836">
    <property type="entry name" value="amt"/>
    <property type="match status" value="1"/>
</dbReference>
<keyword evidence="12" id="KW-1185">Reference proteome</keyword>
<feature type="transmembrane region" description="Helical" evidence="8">
    <location>
        <begin position="202"/>
        <end position="220"/>
    </location>
</feature>
<comment type="subcellular location">
    <subcellularLocation>
        <location evidence="8">Cell membrane</location>
        <topology evidence="8">Multi-pass membrane protein</topology>
    </subcellularLocation>
    <subcellularLocation>
        <location evidence="1">Membrane</location>
        <topology evidence="1">Multi-pass membrane protein</topology>
    </subcellularLocation>
</comment>
<evidence type="ECO:0000259" key="10">
    <source>
        <dbReference type="Pfam" id="PF00909"/>
    </source>
</evidence>
<evidence type="ECO:0000256" key="7">
    <source>
        <dbReference type="ARBA" id="ARBA00023177"/>
    </source>
</evidence>
<sequence>MMDSVEIAKAVHTAIVTVSQKVYLSPAIDLVKRQVWTEEYDSGITTFIILASVFVFLMVPGLGFLYSGLARRKSALSMIFICLGASAVCEFQWYLWGYTLAFSSSASNNFIGNLKNVVFHDVLGESGDYPELAFALFQGLFLQVTAAITVGCIAERGRLLPCLVFIFFWATIVYCPIAYWVWNGNGWAFNWKSGVLDFAGGGPVEIVSGFSAFAYSYVLGRRKEKYLINFRPHNVSMVTLGTSLLWTGWMGFNGGTALYPNLKAIYAIINTNLSAVFGAFTWVLLDWRMEKKFSSVAFSSGAISALVAATPSSGCIPFWASIIQGIVTSVVCNFSTGLKVLLRCDDSLDILAEHGMAGVVGLIFNALFGQDWVIGLDGATEHEGGWLSHNWKQLYIQIAYILACAVWSFGISYILAFIINKIPGLQLRTSESAEIRGTDEDQIGEFAYDYVEVRREFFDWETNEVYENNPEVRQAIENYQLNDLKQKNIDLKNSDPTKDMKVPAQPVSGSISSS</sequence>
<keyword evidence="5 8" id="KW-1133">Transmembrane helix</keyword>
<dbReference type="PANTHER" id="PTHR43029:SF4">
    <property type="entry name" value="AMMONIUM TRANSPORTER MEP1-RELATED"/>
    <property type="match status" value="1"/>
</dbReference>
<evidence type="ECO:0000256" key="3">
    <source>
        <dbReference type="ARBA" id="ARBA00022448"/>
    </source>
</evidence>
<keyword evidence="7 8" id="KW-0924">Ammonia transport</keyword>